<dbReference type="Gene3D" id="3.30.110.170">
    <property type="entry name" value="Protein of unknown function (DUF541), domain 1"/>
    <property type="match status" value="1"/>
</dbReference>
<organism evidence="1 2">
    <name type="scientific">Streptomyces composti</name>
    <dbReference type="NCBI Taxonomy" id="2720025"/>
    <lineage>
        <taxon>Bacteria</taxon>
        <taxon>Bacillati</taxon>
        <taxon>Actinomycetota</taxon>
        <taxon>Actinomycetes</taxon>
        <taxon>Kitasatosporales</taxon>
        <taxon>Streptomycetaceae</taxon>
        <taxon>Streptomyces</taxon>
    </lineage>
</organism>
<evidence type="ECO:0000313" key="2">
    <source>
        <dbReference type="Proteomes" id="UP000730591"/>
    </source>
</evidence>
<dbReference type="Pfam" id="PF04402">
    <property type="entry name" value="SIMPL"/>
    <property type="match status" value="1"/>
</dbReference>
<gene>
    <name evidence="1" type="ORF">HCJ93_05500</name>
</gene>
<keyword evidence="2" id="KW-1185">Reference proteome</keyword>
<dbReference type="EMBL" id="JAATEM010000004">
    <property type="protein sequence ID" value="NJP49543.1"/>
    <property type="molecule type" value="Genomic_DNA"/>
</dbReference>
<name>A0ABX1A6Q2_9ACTN</name>
<reference evidence="1 2" key="1">
    <citation type="submission" date="2020-03" db="EMBL/GenBank/DDBJ databases">
        <title>WGS of actinomycetes isolated from Thailand.</title>
        <authorList>
            <person name="Thawai C."/>
        </authorList>
    </citation>
    <scope>NUCLEOTIDE SEQUENCE [LARGE SCALE GENOMIC DNA]</scope>
    <source>
        <strain evidence="1 2">SBST2-5</strain>
    </source>
</reference>
<sequence length="226" mass="24542">MTATPYGTPETPHLTVRGEADLDVAPETAGIGITLTARGRDRRGVLDDLTRRNAEVLELVKSYGEAVEHLETGSLTVAPELTRHGRGERVRTYHGTVRLTADLGDFAALGELVTRLFDLELTRVDGPWWALRPGSPAHTEARRRAVHDAVRRARAYAEALGTSLAALIELSDTGAELPRPPAFAARGMEPAAFAGEAAPPPLDLEPQRQHLHAEVTARFTMRPPEL</sequence>
<dbReference type="Proteomes" id="UP000730591">
    <property type="component" value="Unassembled WGS sequence"/>
</dbReference>
<proteinExistence type="predicted"/>
<protein>
    <submittedName>
        <fullName evidence="1">SIMPL domain-containing protein</fullName>
    </submittedName>
</protein>
<dbReference type="RefSeq" id="WP_167991601.1">
    <property type="nucleotide sequence ID" value="NZ_JAATEM010000004.1"/>
</dbReference>
<evidence type="ECO:0000313" key="1">
    <source>
        <dbReference type="EMBL" id="NJP49543.1"/>
    </source>
</evidence>
<dbReference type="InterPro" id="IPR052022">
    <property type="entry name" value="26kDa_periplasmic_antigen"/>
</dbReference>
<dbReference type="PANTHER" id="PTHR34387">
    <property type="entry name" value="SLR1258 PROTEIN"/>
    <property type="match status" value="1"/>
</dbReference>
<dbReference type="Gene3D" id="3.30.70.2970">
    <property type="entry name" value="Protein of unknown function (DUF541), domain 2"/>
    <property type="match status" value="1"/>
</dbReference>
<comment type="caution">
    <text evidence="1">The sequence shown here is derived from an EMBL/GenBank/DDBJ whole genome shotgun (WGS) entry which is preliminary data.</text>
</comment>
<accession>A0ABX1A6Q2</accession>
<dbReference type="PANTHER" id="PTHR34387:SF2">
    <property type="entry name" value="SLR1258 PROTEIN"/>
    <property type="match status" value="1"/>
</dbReference>
<dbReference type="InterPro" id="IPR007497">
    <property type="entry name" value="SIMPL/DUF541"/>
</dbReference>